<comment type="catalytic activity">
    <reaction evidence="1 14 15 16">
        <text>Endonucleolytic cleavage to 5'-phosphomonoester.</text>
        <dbReference type="EC" id="3.1.26.4"/>
    </reaction>
</comment>
<feature type="binding site" evidence="14 15">
    <location>
        <position position="174"/>
    </location>
    <ligand>
        <name>a divalent metal cation</name>
        <dbReference type="ChEBI" id="CHEBI:60240"/>
    </ligand>
</feature>
<dbReference type="GO" id="GO:0003723">
    <property type="term" value="F:RNA binding"/>
    <property type="evidence" value="ECO:0007669"/>
    <property type="project" value="UniProtKB-UniRule"/>
</dbReference>
<feature type="binding site" evidence="14 15">
    <location>
        <position position="83"/>
    </location>
    <ligand>
        <name>a divalent metal cation</name>
        <dbReference type="ChEBI" id="CHEBI:60240"/>
    </ligand>
</feature>
<dbReference type="PANTHER" id="PTHR10954:SF18">
    <property type="entry name" value="RIBONUCLEASE HII"/>
    <property type="match status" value="1"/>
</dbReference>
<keyword evidence="12 14" id="KW-0378">Hydrolase</keyword>
<evidence type="ECO:0000313" key="19">
    <source>
        <dbReference type="Proteomes" id="UP000034883"/>
    </source>
</evidence>
<dbReference type="InterPro" id="IPR022898">
    <property type="entry name" value="RNase_HII"/>
</dbReference>
<dbReference type="AlphaFoldDB" id="A0A0F6W1N8"/>
<dbReference type="InterPro" id="IPR036397">
    <property type="entry name" value="RNaseH_sf"/>
</dbReference>
<dbReference type="CDD" id="cd07182">
    <property type="entry name" value="RNase_HII_bacteria_HII_like"/>
    <property type="match status" value="1"/>
</dbReference>
<dbReference type="GO" id="GO:0005737">
    <property type="term" value="C:cytoplasm"/>
    <property type="evidence" value="ECO:0007669"/>
    <property type="project" value="UniProtKB-SubCell"/>
</dbReference>
<protein>
    <recommendedName>
        <fullName evidence="7 14">Ribonuclease HII</fullName>
        <shortName evidence="14">RNase HII</shortName>
        <ecNumber evidence="6 14">3.1.26.4</ecNumber>
    </recommendedName>
</protein>
<keyword evidence="9 14" id="KW-0540">Nuclease</keyword>
<dbReference type="KEGG" id="samy:DB32_002310"/>
<evidence type="ECO:0000256" key="5">
    <source>
        <dbReference type="ARBA" id="ARBA00007383"/>
    </source>
</evidence>
<name>A0A0F6W1N8_9BACT</name>
<dbReference type="EC" id="3.1.26.4" evidence="6 14"/>
<dbReference type="GO" id="GO:0006298">
    <property type="term" value="P:mismatch repair"/>
    <property type="evidence" value="ECO:0007669"/>
    <property type="project" value="TreeGrafter"/>
</dbReference>
<dbReference type="Gene3D" id="3.30.420.10">
    <property type="entry name" value="Ribonuclease H-like superfamily/Ribonuclease H"/>
    <property type="match status" value="1"/>
</dbReference>
<keyword evidence="10 14" id="KW-0479">Metal-binding</keyword>
<accession>A0A0F6W1N8</accession>
<dbReference type="SUPFAM" id="SSF53098">
    <property type="entry name" value="Ribonuclease H-like"/>
    <property type="match status" value="1"/>
</dbReference>
<organism evidence="18 19">
    <name type="scientific">Sandaracinus amylolyticus</name>
    <dbReference type="NCBI Taxonomy" id="927083"/>
    <lineage>
        <taxon>Bacteria</taxon>
        <taxon>Pseudomonadati</taxon>
        <taxon>Myxococcota</taxon>
        <taxon>Polyangia</taxon>
        <taxon>Polyangiales</taxon>
        <taxon>Sandaracinaceae</taxon>
        <taxon>Sandaracinus</taxon>
    </lineage>
</organism>
<evidence type="ECO:0000256" key="7">
    <source>
        <dbReference type="ARBA" id="ARBA00019179"/>
    </source>
</evidence>
<dbReference type="InterPro" id="IPR012337">
    <property type="entry name" value="RNaseH-like_sf"/>
</dbReference>
<feature type="binding site" evidence="14 15">
    <location>
        <position position="82"/>
    </location>
    <ligand>
        <name>a divalent metal cation</name>
        <dbReference type="ChEBI" id="CHEBI:60240"/>
    </ligand>
</feature>
<dbReference type="EMBL" id="CP011125">
    <property type="protein sequence ID" value="AKF05161.1"/>
    <property type="molecule type" value="Genomic_DNA"/>
</dbReference>
<proteinExistence type="inferred from homology"/>
<evidence type="ECO:0000256" key="14">
    <source>
        <dbReference type="HAMAP-Rule" id="MF_00052"/>
    </source>
</evidence>
<dbReference type="GO" id="GO:0004523">
    <property type="term" value="F:RNA-DNA hybrid ribonuclease activity"/>
    <property type="evidence" value="ECO:0007669"/>
    <property type="project" value="UniProtKB-UniRule"/>
</dbReference>
<evidence type="ECO:0000256" key="10">
    <source>
        <dbReference type="ARBA" id="ARBA00022723"/>
    </source>
</evidence>
<dbReference type="FunFam" id="3.30.420.10:FF:000006">
    <property type="entry name" value="Ribonuclease HII"/>
    <property type="match status" value="1"/>
</dbReference>
<feature type="domain" description="RNase H type-2" evidence="17">
    <location>
        <begin position="76"/>
        <end position="265"/>
    </location>
</feature>
<dbReference type="OrthoDB" id="9803420at2"/>
<keyword evidence="19" id="KW-1185">Reference proteome</keyword>
<sequence>MSEPKKLTLSELRKRYVDEARPLPQEIETALRADERPGAKSLLAAIEKRRRANRAEGQRLRHLSRFENELWESGVQRVAGVDEAGMSPLAGPVVAGAVILPVGFKLVGVDDSKKLDAKARAELVIEIKARAIAWAVGIVPPDEIDRVNIYRAGLLAMRRAVEALHVAPEHLLIDARKLKELAIPQRAIIHGDALSVSIAAASIVAKTTRDGMMDELDRTYPGYGFAKHKGYPVAEHTDAITKLGVCAIHRRSFGPVRRALGLEPVQTELFATPSETPAIDPTVAAEIAAMEAEVASEPQ</sequence>
<evidence type="ECO:0000256" key="15">
    <source>
        <dbReference type="PROSITE-ProRule" id="PRU01319"/>
    </source>
</evidence>
<dbReference type="RefSeq" id="WP_075097506.1">
    <property type="nucleotide sequence ID" value="NZ_CP011125.1"/>
</dbReference>
<evidence type="ECO:0000256" key="8">
    <source>
        <dbReference type="ARBA" id="ARBA00022490"/>
    </source>
</evidence>
<dbReference type="GO" id="GO:0030145">
    <property type="term" value="F:manganese ion binding"/>
    <property type="evidence" value="ECO:0007669"/>
    <property type="project" value="UniProtKB-UniRule"/>
</dbReference>
<keyword evidence="11 14" id="KW-0255">Endonuclease</keyword>
<dbReference type="Pfam" id="PF01351">
    <property type="entry name" value="RNase_HII"/>
    <property type="match status" value="1"/>
</dbReference>
<evidence type="ECO:0000256" key="4">
    <source>
        <dbReference type="ARBA" id="ARBA00004496"/>
    </source>
</evidence>
<comment type="cofactor">
    <cofactor evidence="14 15">
        <name>Mn(2+)</name>
        <dbReference type="ChEBI" id="CHEBI:29035"/>
    </cofactor>
    <cofactor evidence="14 15">
        <name>Mg(2+)</name>
        <dbReference type="ChEBI" id="CHEBI:18420"/>
    </cofactor>
    <text evidence="14 15">Manganese or magnesium. Binds 1 divalent metal ion per monomer in the absence of substrate. May bind a second metal ion after substrate binding.</text>
</comment>
<dbReference type="STRING" id="927083.DB32_002310"/>
<dbReference type="GO" id="GO:0032299">
    <property type="term" value="C:ribonuclease H2 complex"/>
    <property type="evidence" value="ECO:0007669"/>
    <property type="project" value="TreeGrafter"/>
</dbReference>
<comment type="subcellular location">
    <subcellularLocation>
        <location evidence="4 14">Cytoplasm</location>
    </subcellularLocation>
</comment>
<keyword evidence="8 14" id="KW-0963">Cytoplasm</keyword>
<dbReference type="PANTHER" id="PTHR10954">
    <property type="entry name" value="RIBONUCLEASE H2 SUBUNIT A"/>
    <property type="match status" value="1"/>
</dbReference>
<evidence type="ECO:0000256" key="1">
    <source>
        <dbReference type="ARBA" id="ARBA00000077"/>
    </source>
</evidence>
<evidence type="ECO:0000256" key="6">
    <source>
        <dbReference type="ARBA" id="ARBA00012180"/>
    </source>
</evidence>
<dbReference type="InterPro" id="IPR024567">
    <property type="entry name" value="RNase_HII/HIII_dom"/>
</dbReference>
<evidence type="ECO:0000256" key="12">
    <source>
        <dbReference type="ARBA" id="ARBA00022801"/>
    </source>
</evidence>
<evidence type="ECO:0000256" key="3">
    <source>
        <dbReference type="ARBA" id="ARBA00004065"/>
    </source>
</evidence>
<dbReference type="GO" id="GO:0043137">
    <property type="term" value="P:DNA replication, removal of RNA primer"/>
    <property type="evidence" value="ECO:0007669"/>
    <property type="project" value="TreeGrafter"/>
</dbReference>
<comment type="cofactor">
    <cofactor evidence="2">
        <name>Mg(2+)</name>
        <dbReference type="ChEBI" id="CHEBI:18420"/>
    </cofactor>
</comment>
<evidence type="ECO:0000313" key="18">
    <source>
        <dbReference type="EMBL" id="AKF05161.1"/>
    </source>
</evidence>
<evidence type="ECO:0000259" key="17">
    <source>
        <dbReference type="PROSITE" id="PS51975"/>
    </source>
</evidence>
<dbReference type="Proteomes" id="UP000034883">
    <property type="component" value="Chromosome"/>
</dbReference>
<evidence type="ECO:0000256" key="13">
    <source>
        <dbReference type="ARBA" id="ARBA00023211"/>
    </source>
</evidence>
<comment type="similarity">
    <text evidence="5 14 16">Belongs to the RNase HII family.</text>
</comment>
<evidence type="ECO:0000256" key="9">
    <source>
        <dbReference type="ARBA" id="ARBA00022722"/>
    </source>
</evidence>
<evidence type="ECO:0000256" key="2">
    <source>
        <dbReference type="ARBA" id="ARBA00001946"/>
    </source>
</evidence>
<dbReference type="HAMAP" id="MF_00052_B">
    <property type="entry name" value="RNase_HII_B"/>
    <property type="match status" value="1"/>
</dbReference>
<evidence type="ECO:0000256" key="11">
    <source>
        <dbReference type="ARBA" id="ARBA00022759"/>
    </source>
</evidence>
<dbReference type="NCBIfam" id="NF000594">
    <property type="entry name" value="PRK00015.1-1"/>
    <property type="match status" value="1"/>
</dbReference>
<comment type="function">
    <text evidence="3 14 16">Endonuclease that specifically degrades the RNA of RNA-DNA hybrids.</text>
</comment>
<evidence type="ECO:0000256" key="16">
    <source>
        <dbReference type="RuleBase" id="RU003515"/>
    </source>
</evidence>
<gene>
    <name evidence="14" type="primary">rnhB</name>
    <name evidence="18" type="ORF">DB32_002310</name>
</gene>
<reference evidence="18 19" key="1">
    <citation type="submission" date="2015-03" db="EMBL/GenBank/DDBJ databases">
        <title>Genome assembly of Sandaracinus amylolyticus DSM 53668.</title>
        <authorList>
            <person name="Sharma G."/>
            <person name="Subramanian S."/>
        </authorList>
    </citation>
    <scope>NUCLEOTIDE SEQUENCE [LARGE SCALE GENOMIC DNA]</scope>
    <source>
        <strain evidence="18 19">DSM 53668</strain>
    </source>
</reference>
<dbReference type="NCBIfam" id="NF000595">
    <property type="entry name" value="PRK00015.1-3"/>
    <property type="match status" value="1"/>
</dbReference>
<dbReference type="PROSITE" id="PS51975">
    <property type="entry name" value="RNASE_H_2"/>
    <property type="match status" value="1"/>
</dbReference>
<keyword evidence="13 14" id="KW-0464">Manganese</keyword>
<dbReference type="InterPro" id="IPR001352">
    <property type="entry name" value="RNase_HII/HIII"/>
</dbReference>